<feature type="signal peptide" evidence="1">
    <location>
        <begin position="1"/>
        <end position="37"/>
    </location>
</feature>
<dbReference type="EMBL" id="CP002299">
    <property type="protein sequence ID" value="ADP79024.1"/>
    <property type="molecule type" value="Genomic_DNA"/>
</dbReference>
<accession>E3IXK7</accession>
<keyword evidence="3" id="KW-1185">Reference proteome</keyword>
<evidence type="ECO:0000256" key="1">
    <source>
        <dbReference type="SAM" id="SignalP"/>
    </source>
</evidence>
<evidence type="ECO:0000313" key="2">
    <source>
        <dbReference type="EMBL" id="ADP79024.1"/>
    </source>
</evidence>
<dbReference type="Proteomes" id="UP000002484">
    <property type="component" value="Chromosome"/>
</dbReference>
<name>E3IXK7_PSEI1</name>
<organism evidence="2 3">
    <name type="scientific">Pseudofrankia inefficax (strain DSM 45817 / CECT 9037 / DDB 130130 / EuI1c)</name>
    <name type="common">Frankia inefficax</name>
    <dbReference type="NCBI Taxonomy" id="298654"/>
    <lineage>
        <taxon>Bacteria</taxon>
        <taxon>Bacillati</taxon>
        <taxon>Actinomycetota</taxon>
        <taxon>Actinomycetes</taxon>
        <taxon>Frankiales</taxon>
        <taxon>Frankiaceae</taxon>
        <taxon>Pseudofrankia</taxon>
    </lineage>
</organism>
<sequence length="157" mass="16555" precursor="true">MRLSEVNTSVRRRLVVFPLALLTLGIAFIGFPSMAQAAGPCSAADLSNQGYFFVERIYPRLNGTGSAEYGAAIETWVKGSLKVARGANYIANGKANLLMTAGTVYGGTDLGVTGGIGTAPSGGWCSTVTNNWQVSTQLRYTIGQNFYTTGEIAPFGQ</sequence>
<proteinExistence type="predicted"/>
<dbReference type="AlphaFoldDB" id="E3IXK7"/>
<dbReference type="HOGENOM" id="CLU_1675345_0_0_11"/>
<dbReference type="OrthoDB" id="3218461at2"/>
<protein>
    <submittedName>
        <fullName evidence="2">Uncharacterized protein</fullName>
    </submittedName>
</protein>
<gene>
    <name evidence="2" type="ordered locus">FraEuI1c_0951</name>
</gene>
<evidence type="ECO:0000313" key="3">
    <source>
        <dbReference type="Proteomes" id="UP000002484"/>
    </source>
</evidence>
<reference evidence="2 3" key="1">
    <citation type="submission" date="2010-10" db="EMBL/GenBank/DDBJ databases">
        <title>Complete sequence of Frankia sp. EuI1c.</title>
        <authorList>
            <consortium name="US DOE Joint Genome Institute"/>
            <person name="Lucas S."/>
            <person name="Copeland A."/>
            <person name="Lapidus A."/>
            <person name="Cheng J.-F."/>
            <person name="Bruce D."/>
            <person name="Goodwin L."/>
            <person name="Pitluck S."/>
            <person name="Chertkov O."/>
            <person name="Detter J.C."/>
            <person name="Han C."/>
            <person name="Tapia R."/>
            <person name="Land M."/>
            <person name="Hauser L."/>
            <person name="Jeffries C."/>
            <person name="Kyrpides N."/>
            <person name="Ivanova N."/>
            <person name="Mikhailova N."/>
            <person name="Beauchemin N."/>
            <person name="Sen A."/>
            <person name="Sur S.A."/>
            <person name="Gtari M."/>
            <person name="Wall L."/>
            <person name="Tisa L."/>
            <person name="Woyke T."/>
        </authorList>
    </citation>
    <scope>NUCLEOTIDE SEQUENCE [LARGE SCALE GENOMIC DNA]</scope>
    <source>
        <strain evidence="3">DSM 45817 / CECT 9037 / EuI1c</strain>
    </source>
</reference>
<keyword evidence="1" id="KW-0732">Signal</keyword>
<dbReference type="KEGG" id="fri:FraEuI1c_0951"/>
<dbReference type="InParanoid" id="E3IXK7"/>
<feature type="chain" id="PRO_5003172201" evidence="1">
    <location>
        <begin position="38"/>
        <end position="157"/>
    </location>
</feature>
<dbReference type="RefSeq" id="WP_013422145.1">
    <property type="nucleotide sequence ID" value="NC_014666.1"/>
</dbReference>